<dbReference type="Gene3D" id="3.30.1490.120">
    <property type="entry name" value="RNA polymerase Rpb7-like, N-terminal domain"/>
    <property type="match status" value="1"/>
</dbReference>
<feature type="region of interest" description="Disordered" evidence="3">
    <location>
        <begin position="1"/>
        <end position="126"/>
    </location>
</feature>
<feature type="compositionally biased region" description="Low complexity" evidence="3">
    <location>
        <begin position="81"/>
        <end position="93"/>
    </location>
</feature>
<dbReference type="AlphaFoldDB" id="A0AAD8YHY1"/>
<protein>
    <recommendedName>
        <fullName evidence="6">RPA43 OB domain-containing protein</fullName>
    </recommendedName>
</protein>
<dbReference type="InterPro" id="IPR036898">
    <property type="entry name" value="RNA_pol_Rpb7-like_N_sf"/>
</dbReference>
<accession>A0AAD8YHY1</accession>
<feature type="compositionally biased region" description="Basic residues" evidence="3">
    <location>
        <begin position="27"/>
        <end position="39"/>
    </location>
</feature>
<keyword evidence="1" id="KW-0240">DNA-directed RNA polymerase</keyword>
<keyword evidence="2" id="KW-0804">Transcription</keyword>
<dbReference type="EMBL" id="JATAAI010000005">
    <property type="protein sequence ID" value="KAK1745795.1"/>
    <property type="molecule type" value="Genomic_DNA"/>
</dbReference>
<name>A0AAD8YHY1_9STRA</name>
<feature type="compositionally biased region" description="Basic residues" evidence="3">
    <location>
        <begin position="48"/>
        <end position="64"/>
    </location>
</feature>
<reference evidence="4" key="1">
    <citation type="submission" date="2023-06" db="EMBL/GenBank/DDBJ databases">
        <title>Survivors Of The Sea: Transcriptome response of Skeletonema marinoi to long-term dormancy.</title>
        <authorList>
            <person name="Pinder M.I.M."/>
            <person name="Kourtchenko O."/>
            <person name="Robertson E.K."/>
            <person name="Larsson T."/>
            <person name="Maumus F."/>
            <person name="Osuna-Cruz C.M."/>
            <person name="Vancaester E."/>
            <person name="Stenow R."/>
            <person name="Vandepoele K."/>
            <person name="Ploug H."/>
            <person name="Bruchert V."/>
            <person name="Godhe A."/>
            <person name="Topel M."/>
        </authorList>
    </citation>
    <scope>NUCLEOTIDE SEQUENCE</scope>
    <source>
        <strain evidence="4">R05AC</strain>
    </source>
</reference>
<evidence type="ECO:0000313" key="4">
    <source>
        <dbReference type="EMBL" id="KAK1745795.1"/>
    </source>
</evidence>
<keyword evidence="5" id="KW-1185">Reference proteome</keyword>
<sequence length="330" mass="36264">MSDEQRKSMKADTVPSLVSAATTPSSSKKKKSKKEKKRKHEDSPSSSAKKKHKKDKKKDKKDKKNKSEAQSGEVSKDVVTASSSQELSAPSQSDIQMAHANRPETSPNTFSFISSTAVSNNPEEKNSPFQVKTILGSVALLPSSLPNVPKTIKSLLHSLLLMYDANMGGVLLSLDDGIKLLPLRPRPNSSRSNNGNNSNGLVGGRIVDDLPYVHYRFQFQGLLFCPNVGMKLKGQVIECTPTFITLTTNHILTTKISTEKLNQQGFFYNGVTLEWTRERVDTAMKQDTDDEDEVLGPSTSIYLDDTVEFVVERIHECGGYISLDGASPTV</sequence>
<proteinExistence type="predicted"/>
<comment type="caution">
    <text evidence="4">The sequence shown here is derived from an EMBL/GenBank/DDBJ whole genome shotgun (WGS) entry which is preliminary data.</text>
</comment>
<feature type="compositionally biased region" description="Basic and acidic residues" evidence="3">
    <location>
        <begin position="1"/>
        <end position="10"/>
    </location>
</feature>
<dbReference type="GO" id="GO:0000428">
    <property type="term" value="C:DNA-directed RNA polymerase complex"/>
    <property type="evidence" value="ECO:0007669"/>
    <property type="project" value="UniProtKB-KW"/>
</dbReference>
<evidence type="ECO:0000256" key="3">
    <source>
        <dbReference type="SAM" id="MobiDB-lite"/>
    </source>
</evidence>
<dbReference type="Proteomes" id="UP001224775">
    <property type="component" value="Unassembled WGS sequence"/>
</dbReference>
<organism evidence="4 5">
    <name type="scientific">Skeletonema marinoi</name>
    <dbReference type="NCBI Taxonomy" id="267567"/>
    <lineage>
        <taxon>Eukaryota</taxon>
        <taxon>Sar</taxon>
        <taxon>Stramenopiles</taxon>
        <taxon>Ochrophyta</taxon>
        <taxon>Bacillariophyta</taxon>
        <taxon>Coscinodiscophyceae</taxon>
        <taxon>Thalassiosirophycidae</taxon>
        <taxon>Thalassiosirales</taxon>
        <taxon>Skeletonemataceae</taxon>
        <taxon>Skeletonema</taxon>
        <taxon>Skeletonema marinoi-dohrnii complex</taxon>
    </lineage>
</organism>
<evidence type="ECO:0008006" key="6">
    <source>
        <dbReference type="Google" id="ProtNLM"/>
    </source>
</evidence>
<evidence type="ECO:0000313" key="5">
    <source>
        <dbReference type="Proteomes" id="UP001224775"/>
    </source>
</evidence>
<evidence type="ECO:0000256" key="2">
    <source>
        <dbReference type="ARBA" id="ARBA00023163"/>
    </source>
</evidence>
<evidence type="ECO:0000256" key="1">
    <source>
        <dbReference type="ARBA" id="ARBA00022478"/>
    </source>
</evidence>
<gene>
    <name evidence="4" type="ORF">QTG54_003719</name>
</gene>
<feature type="compositionally biased region" description="Polar residues" evidence="3">
    <location>
        <begin position="103"/>
        <end position="121"/>
    </location>
</feature>